<dbReference type="EMBL" id="MAYW01000029">
    <property type="protein sequence ID" value="ODS33402.1"/>
    <property type="molecule type" value="Genomic_DNA"/>
</dbReference>
<dbReference type="Gene3D" id="1.10.10.410">
    <property type="match status" value="1"/>
</dbReference>
<dbReference type="InterPro" id="IPR023168">
    <property type="entry name" value="GatB_Yqey_C_2"/>
</dbReference>
<proteinExistence type="predicted"/>
<organism evidence="1 2">
    <name type="scientific">Candidatus Scalindua rubra</name>
    <dbReference type="NCBI Taxonomy" id="1872076"/>
    <lineage>
        <taxon>Bacteria</taxon>
        <taxon>Pseudomonadati</taxon>
        <taxon>Planctomycetota</taxon>
        <taxon>Candidatus Brocadiia</taxon>
        <taxon>Candidatus Brocadiales</taxon>
        <taxon>Candidatus Scalinduaceae</taxon>
        <taxon>Candidatus Scalindua</taxon>
    </lineage>
</organism>
<dbReference type="InterPro" id="IPR019004">
    <property type="entry name" value="YqeY/Aim41"/>
</dbReference>
<dbReference type="Proteomes" id="UP000094056">
    <property type="component" value="Unassembled WGS sequence"/>
</dbReference>
<dbReference type="PANTHER" id="PTHR28055">
    <property type="entry name" value="ALTERED INHERITANCE OF MITOCHONDRIA PROTEIN 41, MITOCHONDRIAL"/>
    <property type="match status" value="1"/>
</dbReference>
<dbReference type="InterPro" id="IPR003789">
    <property type="entry name" value="Asn/Gln_tRNA_amidoTrase-B-like"/>
</dbReference>
<dbReference type="Pfam" id="PF09424">
    <property type="entry name" value="YqeY"/>
    <property type="match status" value="1"/>
</dbReference>
<reference evidence="1 2" key="1">
    <citation type="submission" date="2016-07" db="EMBL/GenBank/DDBJ databases">
        <title>Draft genome of Scalindua rubra, obtained from a brine-seawater interface in the Red Sea, sheds light on salt adaptation in anammox bacteria.</title>
        <authorList>
            <person name="Speth D.R."/>
            <person name="Lagkouvardos I."/>
            <person name="Wang Y."/>
            <person name="Qian P.-Y."/>
            <person name="Dutilh B.E."/>
            <person name="Jetten M.S."/>
        </authorList>
    </citation>
    <scope>NUCLEOTIDE SEQUENCE [LARGE SCALE GENOMIC DNA]</scope>
    <source>
        <strain evidence="1">BSI-1</strain>
    </source>
</reference>
<name>A0A1E3XCQ0_9BACT</name>
<accession>A0A1E3XCQ0</accession>
<dbReference type="SUPFAM" id="SSF89095">
    <property type="entry name" value="GatB/YqeY motif"/>
    <property type="match status" value="1"/>
</dbReference>
<evidence type="ECO:0000313" key="2">
    <source>
        <dbReference type="Proteomes" id="UP000094056"/>
    </source>
</evidence>
<gene>
    <name evidence="1" type="ORF">SCARUB_01439</name>
</gene>
<evidence type="ECO:0000313" key="1">
    <source>
        <dbReference type="EMBL" id="ODS33402.1"/>
    </source>
</evidence>
<dbReference type="GO" id="GO:0016884">
    <property type="term" value="F:carbon-nitrogen ligase activity, with glutamine as amido-N-donor"/>
    <property type="evidence" value="ECO:0007669"/>
    <property type="project" value="InterPro"/>
</dbReference>
<sequence>MRERITKELREAMKSQNKLRMSVLRMLLAEITNAEKSGRDFEYIDVVKGYAKKLKKTIEEYERLQIQDKVNSCKEELKIVEEFLPKQMTDEELERVVTEVIESEKPKDIGSAMKIIMSKYKGVVDGKKVQTLVKDMFLKK</sequence>
<dbReference type="PANTHER" id="PTHR28055:SF1">
    <property type="entry name" value="ALTERED INHERITANCE OF MITOCHONDRIA PROTEIN 41, MITOCHONDRIAL"/>
    <property type="match status" value="1"/>
</dbReference>
<dbReference type="Gene3D" id="1.10.1510.10">
    <property type="entry name" value="Uncharacterised protein YqeY/AIM41 PF09424, N-terminal domain"/>
    <property type="match status" value="1"/>
</dbReference>
<evidence type="ECO:0008006" key="3">
    <source>
        <dbReference type="Google" id="ProtNLM"/>
    </source>
</evidence>
<comment type="caution">
    <text evidence="1">The sequence shown here is derived from an EMBL/GenBank/DDBJ whole genome shotgun (WGS) entry which is preliminary data.</text>
</comment>
<dbReference type="InterPro" id="IPR042184">
    <property type="entry name" value="YqeY/Aim41_N"/>
</dbReference>
<dbReference type="AlphaFoldDB" id="A0A1E3XCQ0"/>
<protein>
    <recommendedName>
        <fullName evidence="3">GatB/YqeY domain-containing protein</fullName>
    </recommendedName>
</protein>